<dbReference type="CDD" id="cd07328">
    <property type="entry name" value="M48_Ste24p_like"/>
    <property type="match status" value="1"/>
</dbReference>
<evidence type="ECO:0000256" key="2">
    <source>
        <dbReference type="ARBA" id="ARBA00022475"/>
    </source>
</evidence>
<evidence type="ECO:0000256" key="5">
    <source>
        <dbReference type="ARBA" id="ARBA00022723"/>
    </source>
</evidence>
<evidence type="ECO:0000256" key="4">
    <source>
        <dbReference type="ARBA" id="ARBA00022692"/>
    </source>
</evidence>
<keyword evidence="3 11" id="KW-0645">Protease</keyword>
<gene>
    <name evidence="14" type="ORF">ACFOZ4_27980</name>
</gene>
<dbReference type="Proteomes" id="UP001595816">
    <property type="component" value="Unassembled WGS sequence"/>
</dbReference>
<evidence type="ECO:0000256" key="8">
    <source>
        <dbReference type="ARBA" id="ARBA00022989"/>
    </source>
</evidence>
<evidence type="ECO:0000259" key="13">
    <source>
        <dbReference type="Pfam" id="PF01435"/>
    </source>
</evidence>
<evidence type="ECO:0000256" key="12">
    <source>
        <dbReference type="SAM" id="Phobius"/>
    </source>
</evidence>
<feature type="transmembrane region" description="Helical" evidence="12">
    <location>
        <begin position="316"/>
        <end position="336"/>
    </location>
</feature>
<dbReference type="Gene3D" id="3.30.2010.10">
    <property type="entry name" value="Metalloproteases ('zincins'), catalytic domain"/>
    <property type="match status" value="1"/>
</dbReference>
<reference evidence="15" key="1">
    <citation type="journal article" date="2019" name="Int. J. Syst. Evol. Microbiol.">
        <title>The Global Catalogue of Microorganisms (GCM) 10K type strain sequencing project: providing services to taxonomists for standard genome sequencing and annotation.</title>
        <authorList>
            <consortium name="The Broad Institute Genomics Platform"/>
            <consortium name="The Broad Institute Genome Sequencing Center for Infectious Disease"/>
            <person name="Wu L."/>
            <person name="Ma J."/>
        </authorList>
    </citation>
    <scope>NUCLEOTIDE SEQUENCE [LARGE SCALE GENOMIC DNA]</scope>
    <source>
        <strain evidence="15">CGMCC 4.7289</strain>
    </source>
</reference>
<evidence type="ECO:0000313" key="14">
    <source>
        <dbReference type="EMBL" id="MFC4134468.1"/>
    </source>
</evidence>
<dbReference type="GO" id="GO:0008237">
    <property type="term" value="F:metallopeptidase activity"/>
    <property type="evidence" value="ECO:0007669"/>
    <property type="project" value="UniProtKB-KW"/>
</dbReference>
<evidence type="ECO:0000256" key="3">
    <source>
        <dbReference type="ARBA" id="ARBA00022670"/>
    </source>
</evidence>
<keyword evidence="2" id="KW-1003">Cell membrane</keyword>
<dbReference type="EMBL" id="JBHSAY010000015">
    <property type="protein sequence ID" value="MFC4134468.1"/>
    <property type="molecule type" value="Genomic_DNA"/>
</dbReference>
<organism evidence="14 15">
    <name type="scientific">Hamadaea flava</name>
    <dbReference type="NCBI Taxonomy" id="1742688"/>
    <lineage>
        <taxon>Bacteria</taxon>
        <taxon>Bacillati</taxon>
        <taxon>Actinomycetota</taxon>
        <taxon>Actinomycetes</taxon>
        <taxon>Micromonosporales</taxon>
        <taxon>Micromonosporaceae</taxon>
        <taxon>Hamadaea</taxon>
    </lineage>
</organism>
<feature type="transmembrane region" description="Helical" evidence="12">
    <location>
        <begin position="110"/>
        <end position="135"/>
    </location>
</feature>
<keyword evidence="4 12" id="KW-0812">Transmembrane</keyword>
<protein>
    <submittedName>
        <fullName evidence="14">M48 family metalloprotease</fullName>
        <ecNumber evidence="14">3.4.24.-</ecNumber>
    </submittedName>
</protein>
<comment type="cofactor">
    <cofactor evidence="11">
        <name>Zn(2+)</name>
        <dbReference type="ChEBI" id="CHEBI:29105"/>
    </cofactor>
    <text evidence="11">Binds 1 zinc ion per subunit.</text>
</comment>
<evidence type="ECO:0000256" key="1">
    <source>
        <dbReference type="ARBA" id="ARBA00004651"/>
    </source>
</evidence>
<evidence type="ECO:0000256" key="7">
    <source>
        <dbReference type="ARBA" id="ARBA00022833"/>
    </source>
</evidence>
<evidence type="ECO:0000256" key="6">
    <source>
        <dbReference type="ARBA" id="ARBA00022801"/>
    </source>
</evidence>
<evidence type="ECO:0000256" key="9">
    <source>
        <dbReference type="ARBA" id="ARBA00023049"/>
    </source>
</evidence>
<keyword evidence="9 11" id="KW-0482">Metalloprotease</keyword>
<accession>A0ABV8LVL2</accession>
<comment type="similarity">
    <text evidence="11">Belongs to the peptidase M48 family.</text>
</comment>
<feature type="domain" description="Peptidase M48" evidence="13">
    <location>
        <begin position="156"/>
        <end position="400"/>
    </location>
</feature>
<dbReference type="EC" id="3.4.24.-" evidence="14"/>
<dbReference type="RefSeq" id="WP_253761381.1">
    <property type="nucleotide sequence ID" value="NZ_JAMZDZ010000001.1"/>
</dbReference>
<comment type="caution">
    <text evidence="14">The sequence shown here is derived from an EMBL/GenBank/DDBJ whole genome shotgun (WGS) entry which is preliminary data.</text>
</comment>
<evidence type="ECO:0000256" key="10">
    <source>
        <dbReference type="ARBA" id="ARBA00023136"/>
    </source>
</evidence>
<proteinExistence type="inferred from homology"/>
<keyword evidence="5" id="KW-0479">Metal-binding</keyword>
<dbReference type="PANTHER" id="PTHR43221">
    <property type="entry name" value="PROTEASE HTPX"/>
    <property type="match status" value="1"/>
</dbReference>
<dbReference type="Pfam" id="PF01435">
    <property type="entry name" value="Peptidase_M48"/>
    <property type="match status" value="1"/>
</dbReference>
<feature type="transmembrane region" description="Helical" evidence="12">
    <location>
        <begin position="83"/>
        <end position="104"/>
    </location>
</feature>
<keyword evidence="15" id="KW-1185">Reference proteome</keyword>
<sequence length="438" mass="47242">MPAIPSLTSADVPWRCPECHSALVTEHDGEPWCDRCEWNLDAAPASNAPSRVDRSLRRLDHKAGYDLSTTLFRTLAGKKAQPATVSLSEIALVGMTALILALLIGMTAVGLHLVITASLLGKALGLLLVAVAVVLRPRLGTARKVLSDADTITEAQAPALFAVVREVAAKVGAPMPHTIATTSRWEASTLVVGLRRRRILLLGLPFWTVLRPQERVAVLAHELGHFVNGDGSRRLALQPAVTVFGTIADLIDPRQVLAEVRDRVNGNVRPSAALLAGLVLLPVVNTVRGALLLLHMGTHALAARSSQRAEYYADDLAAQAGGSTAVVGLLDVLLLTSRLKTRIGTRARQKAGVIGWRETVENTRAEYATSAGQLRQLSIREDASIFAAHPQPGLRVRMIQAAPHREPAVVLTEVQAAAVDAELAKYEERYRREIAEHW</sequence>
<dbReference type="InterPro" id="IPR050083">
    <property type="entry name" value="HtpX_protease"/>
</dbReference>
<evidence type="ECO:0000256" key="11">
    <source>
        <dbReference type="RuleBase" id="RU003983"/>
    </source>
</evidence>
<keyword evidence="6 11" id="KW-0378">Hydrolase</keyword>
<keyword evidence="8 12" id="KW-1133">Transmembrane helix</keyword>
<keyword evidence="10 12" id="KW-0472">Membrane</keyword>
<dbReference type="PANTHER" id="PTHR43221:SF1">
    <property type="entry name" value="PROTEASE HTPX"/>
    <property type="match status" value="1"/>
</dbReference>
<dbReference type="InterPro" id="IPR001915">
    <property type="entry name" value="Peptidase_M48"/>
</dbReference>
<comment type="subcellular location">
    <subcellularLocation>
        <location evidence="1">Cell membrane</location>
        <topology evidence="1">Multi-pass membrane protein</topology>
    </subcellularLocation>
</comment>
<evidence type="ECO:0000313" key="15">
    <source>
        <dbReference type="Proteomes" id="UP001595816"/>
    </source>
</evidence>
<keyword evidence="7 11" id="KW-0862">Zinc</keyword>
<name>A0ABV8LVL2_9ACTN</name>
<feature type="transmembrane region" description="Helical" evidence="12">
    <location>
        <begin position="272"/>
        <end position="296"/>
    </location>
</feature>